<evidence type="ECO:0000256" key="2">
    <source>
        <dbReference type="ARBA" id="ARBA00023015"/>
    </source>
</evidence>
<comment type="caution">
    <text evidence="6">The sequence shown here is derived from an EMBL/GenBank/DDBJ whole genome shotgun (WGS) entry which is preliminary data.</text>
</comment>
<dbReference type="CDD" id="cd01392">
    <property type="entry name" value="HTH_LacI"/>
    <property type="match status" value="1"/>
</dbReference>
<dbReference type="SUPFAM" id="SSF47413">
    <property type="entry name" value="lambda repressor-like DNA-binding domains"/>
    <property type="match status" value="1"/>
</dbReference>
<organism evidence="6 7">
    <name type="scientific">Streptacidiphilus monticola</name>
    <dbReference type="NCBI Taxonomy" id="2161674"/>
    <lineage>
        <taxon>Bacteria</taxon>
        <taxon>Bacillati</taxon>
        <taxon>Actinomycetota</taxon>
        <taxon>Actinomycetes</taxon>
        <taxon>Kitasatosporales</taxon>
        <taxon>Streptomycetaceae</taxon>
        <taxon>Streptacidiphilus</taxon>
    </lineage>
</organism>
<keyword evidence="2" id="KW-0805">Transcription regulation</keyword>
<proteinExistence type="predicted"/>
<feature type="domain" description="HTH lacI-type" evidence="5">
    <location>
        <begin position="11"/>
        <end position="65"/>
    </location>
</feature>
<evidence type="ECO:0000313" key="6">
    <source>
        <dbReference type="EMBL" id="MFC5909557.1"/>
    </source>
</evidence>
<name>A0ABW1G7M0_9ACTN</name>
<dbReference type="InterPro" id="IPR000843">
    <property type="entry name" value="HTH_LacI"/>
</dbReference>
<dbReference type="Proteomes" id="UP001596174">
    <property type="component" value="Unassembled WGS sequence"/>
</dbReference>
<dbReference type="PRINTS" id="PR00036">
    <property type="entry name" value="HTHLACI"/>
</dbReference>
<dbReference type="PANTHER" id="PTHR30146:SF148">
    <property type="entry name" value="HTH-TYPE TRANSCRIPTIONAL REPRESSOR PURR-RELATED"/>
    <property type="match status" value="1"/>
</dbReference>
<evidence type="ECO:0000313" key="7">
    <source>
        <dbReference type="Proteomes" id="UP001596174"/>
    </source>
</evidence>
<evidence type="ECO:0000256" key="3">
    <source>
        <dbReference type="ARBA" id="ARBA00023125"/>
    </source>
</evidence>
<accession>A0ABW1G7M0</accession>
<dbReference type="EMBL" id="JBHSQJ010000083">
    <property type="protein sequence ID" value="MFC5909557.1"/>
    <property type="molecule type" value="Genomic_DNA"/>
</dbReference>
<dbReference type="PROSITE" id="PS50932">
    <property type="entry name" value="HTH_LACI_2"/>
    <property type="match status" value="1"/>
</dbReference>
<protein>
    <submittedName>
        <fullName evidence="6">LacI family DNA-binding transcriptional regulator</fullName>
    </submittedName>
</protein>
<gene>
    <name evidence="6" type="ORF">ACFP3V_20355</name>
</gene>
<dbReference type="Pfam" id="PF00356">
    <property type="entry name" value="LacI"/>
    <property type="match status" value="1"/>
</dbReference>
<dbReference type="InterPro" id="IPR046335">
    <property type="entry name" value="LacI/GalR-like_sensor"/>
</dbReference>
<dbReference type="GO" id="GO:0003677">
    <property type="term" value="F:DNA binding"/>
    <property type="evidence" value="ECO:0007669"/>
    <property type="project" value="UniProtKB-KW"/>
</dbReference>
<dbReference type="SMART" id="SM00354">
    <property type="entry name" value="HTH_LACI"/>
    <property type="match status" value="1"/>
</dbReference>
<evidence type="ECO:0000256" key="4">
    <source>
        <dbReference type="ARBA" id="ARBA00023163"/>
    </source>
</evidence>
<keyword evidence="1" id="KW-0678">Repressor</keyword>
<dbReference type="PROSITE" id="PS00356">
    <property type="entry name" value="HTH_LACI_1"/>
    <property type="match status" value="1"/>
</dbReference>
<dbReference type="Gene3D" id="1.10.260.40">
    <property type="entry name" value="lambda repressor-like DNA-binding domains"/>
    <property type="match status" value="1"/>
</dbReference>
<dbReference type="InterPro" id="IPR010982">
    <property type="entry name" value="Lambda_DNA-bd_dom_sf"/>
</dbReference>
<dbReference type="CDD" id="cd06267">
    <property type="entry name" value="PBP1_LacI_sugar_binding-like"/>
    <property type="match status" value="1"/>
</dbReference>
<keyword evidence="4" id="KW-0804">Transcription</keyword>
<dbReference type="Pfam" id="PF13377">
    <property type="entry name" value="Peripla_BP_3"/>
    <property type="match status" value="1"/>
</dbReference>
<dbReference type="PANTHER" id="PTHR30146">
    <property type="entry name" value="LACI-RELATED TRANSCRIPTIONAL REPRESSOR"/>
    <property type="match status" value="1"/>
</dbReference>
<keyword evidence="7" id="KW-1185">Reference proteome</keyword>
<dbReference type="RefSeq" id="WP_380585452.1">
    <property type="nucleotide sequence ID" value="NZ_JBHSQJ010000083.1"/>
</dbReference>
<dbReference type="Gene3D" id="3.40.50.2300">
    <property type="match status" value="2"/>
</dbReference>
<sequence>MDTRSKSDSAPTIYDVARRAGVSIASVSRVLNDRDNPRPVTRDKVMKAIAELGFVPDGAARALSSRLKHVVGVVFRRVYGTDDGGTFADETESLLFGDQINRGIEIAAGRRGFDLLVCSVNIDERTLPNRILTIAGKCDGLILHDQVLSTAGLETIARTTPVVTLAGQPGMDVANVRSESADSMRELARHLVEDHGYRRLAYIAGHADSPDNVVRGRSFTEQAQSLGAEVLTGPAWQGDYSAAGGVEIVRGLISLGASLPRAIACANDQTALGVIYALAEHGFDVPGDVAVTGFDDLPFARHLRPQLTTVRQPIQEIGARAFEVLHSMITADASSPAGPPAEIVLPTRIVRRESCGCPAEPTTPRLWRPIG</sequence>
<evidence type="ECO:0000256" key="1">
    <source>
        <dbReference type="ARBA" id="ARBA00022491"/>
    </source>
</evidence>
<keyword evidence="3 6" id="KW-0238">DNA-binding</keyword>
<evidence type="ECO:0000259" key="5">
    <source>
        <dbReference type="PROSITE" id="PS50932"/>
    </source>
</evidence>
<reference evidence="7" key="1">
    <citation type="journal article" date="2019" name="Int. J. Syst. Evol. Microbiol.">
        <title>The Global Catalogue of Microorganisms (GCM) 10K type strain sequencing project: providing services to taxonomists for standard genome sequencing and annotation.</title>
        <authorList>
            <consortium name="The Broad Institute Genomics Platform"/>
            <consortium name="The Broad Institute Genome Sequencing Center for Infectious Disease"/>
            <person name="Wu L."/>
            <person name="Ma J."/>
        </authorList>
    </citation>
    <scope>NUCLEOTIDE SEQUENCE [LARGE SCALE GENOMIC DNA]</scope>
    <source>
        <strain evidence="7">JCM 4816</strain>
    </source>
</reference>
<dbReference type="SUPFAM" id="SSF53822">
    <property type="entry name" value="Periplasmic binding protein-like I"/>
    <property type="match status" value="1"/>
</dbReference>
<dbReference type="InterPro" id="IPR028082">
    <property type="entry name" value="Peripla_BP_I"/>
</dbReference>